<name>A0ABR7H6X5_9FIRM</name>
<feature type="region of interest" description="Disordered" evidence="1">
    <location>
        <begin position="57"/>
        <end position="82"/>
    </location>
</feature>
<comment type="caution">
    <text evidence="3">The sequence shown here is derived from an EMBL/GenBank/DDBJ whole genome shotgun (WGS) entry which is preliminary data.</text>
</comment>
<dbReference type="RefSeq" id="WP_187022065.1">
    <property type="nucleotide sequence ID" value="NZ_JACOPB010000005.1"/>
</dbReference>
<organism evidence="3 4">
    <name type="scientific">Hungatella hominis</name>
    <dbReference type="NCBI Taxonomy" id="2763050"/>
    <lineage>
        <taxon>Bacteria</taxon>
        <taxon>Bacillati</taxon>
        <taxon>Bacillota</taxon>
        <taxon>Clostridia</taxon>
        <taxon>Lachnospirales</taxon>
        <taxon>Lachnospiraceae</taxon>
        <taxon>Hungatella</taxon>
    </lineage>
</organism>
<accession>A0ABR7H6X5</accession>
<sequence>MSRRRKHVLACFLFPLVSILLISCRHAPGMGEETLQTESMSATMPVTTDNYVISEPSELLEPSESSETFEPSESSSANQPSIHDTCGKIAEQISTFMSQYRSSVYYDEPTDSFVINIKGSTRDLVDLSTEGGTITRYTDKGGEIYRYRLVLYGETGRMESNYFFTSHFIYYTSLEEDYCVPPIIIGETDILEQTLTEGILIDGVCYRYDRLRDQILMTDVIEFVYTPEELADLYEKAVVSPETAAASEEELHSRQTSPETAVSLYRELLKDDTMYSLTATADYPMGDGNAVYAFGDCNGDGDPELHIVGGYFYNIYTCRSGKLALLRSSDRYARPLTPLKDGGMIGYKATGLSYDCYYYRRLDFDGFLIDSESRDFLVEFAVDGDPDKNTYTMDGGPCTKEQWENEIAPYRDMLDNPALQLSWDYVFPEAVRAELADSRRD</sequence>
<evidence type="ECO:0000256" key="2">
    <source>
        <dbReference type="SAM" id="SignalP"/>
    </source>
</evidence>
<feature type="signal peptide" evidence="2">
    <location>
        <begin position="1"/>
        <end position="27"/>
    </location>
</feature>
<dbReference type="EMBL" id="JACOPB010000005">
    <property type="protein sequence ID" value="MBC5708961.1"/>
    <property type="molecule type" value="Genomic_DNA"/>
</dbReference>
<keyword evidence="2" id="KW-0732">Signal</keyword>
<dbReference type="Proteomes" id="UP000634672">
    <property type="component" value="Unassembled WGS sequence"/>
</dbReference>
<proteinExistence type="predicted"/>
<evidence type="ECO:0000313" key="3">
    <source>
        <dbReference type="EMBL" id="MBC5708961.1"/>
    </source>
</evidence>
<feature type="chain" id="PRO_5047366129" evidence="2">
    <location>
        <begin position="28"/>
        <end position="441"/>
    </location>
</feature>
<gene>
    <name evidence="3" type="ORF">H8S75_13465</name>
</gene>
<protein>
    <submittedName>
        <fullName evidence="3">Uncharacterized protein</fullName>
    </submittedName>
</protein>
<evidence type="ECO:0000313" key="4">
    <source>
        <dbReference type="Proteomes" id="UP000634672"/>
    </source>
</evidence>
<reference evidence="3 4" key="1">
    <citation type="submission" date="2020-08" db="EMBL/GenBank/DDBJ databases">
        <title>Genome public.</title>
        <authorList>
            <person name="Liu C."/>
            <person name="Sun Q."/>
        </authorList>
    </citation>
    <scope>NUCLEOTIDE SEQUENCE [LARGE SCALE GENOMIC DNA]</scope>
    <source>
        <strain evidence="3 4">NSJ-66</strain>
    </source>
</reference>
<dbReference type="PROSITE" id="PS51257">
    <property type="entry name" value="PROKAR_LIPOPROTEIN"/>
    <property type="match status" value="1"/>
</dbReference>
<keyword evidence="4" id="KW-1185">Reference proteome</keyword>
<evidence type="ECO:0000256" key="1">
    <source>
        <dbReference type="SAM" id="MobiDB-lite"/>
    </source>
</evidence>
<feature type="compositionally biased region" description="Low complexity" evidence="1">
    <location>
        <begin position="57"/>
        <end position="76"/>
    </location>
</feature>